<accession>A0A544QQY9</accession>
<feature type="compositionally biased region" description="Polar residues" evidence="1">
    <location>
        <begin position="122"/>
        <end position="136"/>
    </location>
</feature>
<dbReference type="RefSeq" id="WP_142442509.1">
    <property type="nucleotide sequence ID" value="NZ_SESI01000001.1"/>
</dbReference>
<evidence type="ECO:0000313" key="3">
    <source>
        <dbReference type="Proteomes" id="UP000315385"/>
    </source>
</evidence>
<reference evidence="2 3" key="1">
    <citation type="submission" date="2019-02" db="EMBL/GenBank/DDBJ databases">
        <title>Halonotius sp. a new haloqrchaeon isolated from saline water.</title>
        <authorList>
            <person name="Duran-Viseras A."/>
            <person name="Sanchez-Porro C."/>
            <person name="Ventosa A."/>
        </authorList>
    </citation>
    <scope>NUCLEOTIDE SEQUENCE [LARGE SCALE GENOMIC DNA]</scope>
    <source>
        <strain evidence="2 3">F9-27</strain>
    </source>
</reference>
<gene>
    <name evidence="2" type="ORF">EWF95_02660</name>
</gene>
<evidence type="ECO:0000313" key="2">
    <source>
        <dbReference type="EMBL" id="TQQ81856.1"/>
    </source>
</evidence>
<dbReference type="OrthoDB" id="346389at2157"/>
<evidence type="ECO:0000256" key="1">
    <source>
        <dbReference type="SAM" id="MobiDB-lite"/>
    </source>
</evidence>
<name>A0A544QQY9_9EURY</name>
<sequence length="136" mass="15365">MATDDTSLKAEVRAITDYDALILDDTGLQELVSLTKREIQSSKNNEDIDFYADLQAERTLFWLTCLFAKIKTGEIDGGSFSISELDVDSSGSNNSFYFDNFWRNYHSLGGGRPRGHLKGQRSNRTYEYDNSATDPE</sequence>
<protein>
    <submittedName>
        <fullName evidence="2">Uncharacterized protein</fullName>
    </submittedName>
</protein>
<dbReference type="EMBL" id="SESI01000001">
    <property type="protein sequence ID" value="TQQ81856.1"/>
    <property type="molecule type" value="Genomic_DNA"/>
</dbReference>
<proteinExistence type="predicted"/>
<dbReference type="AlphaFoldDB" id="A0A544QQY9"/>
<keyword evidence="3" id="KW-1185">Reference proteome</keyword>
<comment type="caution">
    <text evidence="2">The sequence shown here is derived from an EMBL/GenBank/DDBJ whole genome shotgun (WGS) entry which is preliminary data.</text>
</comment>
<organism evidence="2 3">
    <name type="scientific">Halonotius roseus</name>
    <dbReference type="NCBI Taxonomy" id="2511997"/>
    <lineage>
        <taxon>Archaea</taxon>
        <taxon>Methanobacteriati</taxon>
        <taxon>Methanobacteriota</taxon>
        <taxon>Stenosarchaea group</taxon>
        <taxon>Halobacteria</taxon>
        <taxon>Halobacteriales</taxon>
        <taxon>Haloferacaceae</taxon>
        <taxon>Halonotius</taxon>
    </lineage>
</organism>
<feature type="region of interest" description="Disordered" evidence="1">
    <location>
        <begin position="113"/>
        <end position="136"/>
    </location>
</feature>
<dbReference type="Proteomes" id="UP000315385">
    <property type="component" value="Unassembled WGS sequence"/>
</dbReference>